<dbReference type="EMBL" id="CP104003">
    <property type="protein sequence ID" value="UWM53265.1"/>
    <property type="molecule type" value="Genomic_DNA"/>
</dbReference>
<dbReference type="RefSeq" id="WP_260592259.1">
    <property type="nucleotide sequence ID" value="NZ_CP104003.1"/>
</dbReference>
<proteinExistence type="predicted"/>
<reference evidence="1" key="1">
    <citation type="submission" date="2022-09" db="EMBL/GenBank/DDBJ databases">
        <title>Diverse halophilic archaea isolated from saline environments.</title>
        <authorList>
            <person name="Cui H.-L."/>
        </authorList>
    </citation>
    <scope>NUCLEOTIDE SEQUENCE</scope>
    <source>
        <strain evidence="1">ZS-35-S2</strain>
    </source>
</reference>
<evidence type="ECO:0000313" key="2">
    <source>
        <dbReference type="Proteomes" id="UP001057580"/>
    </source>
</evidence>
<keyword evidence="2" id="KW-1185">Reference proteome</keyword>
<dbReference type="AlphaFoldDB" id="A0A9E7U3H8"/>
<name>A0A9E7U3H8_9EURY</name>
<dbReference type="GeneID" id="74943571"/>
<protein>
    <submittedName>
        <fullName evidence="1">Uncharacterized protein</fullName>
    </submittedName>
</protein>
<gene>
    <name evidence="1" type="ORF">N0B31_14075</name>
</gene>
<sequence>MTRVELAGALVAAGAALLTTDAPLGWAMLWAGLVLGIDGLASRPDREE</sequence>
<accession>A0A9E7U3H8</accession>
<evidence type="ECO:0000313" key="1">
    <source>
        <dbReference type="EMBL" id="UWM53265.1"/>
    </source>
</evidence>
<dbReference type="Proteomes" id="UP001057580">
    <property type="component" value="Chromosome"/>
</dbReference>
<organism evidence="1 2">
    <name type="scientific">Salinirubellus salinus</name>
    <dbReference type="NCBI Taxonomy" id="1364945"/>
    <lineage>
        <taxon>Archaea</taxon>
        <taxon>Methanobacteriati</taxon>
        <taxon>Methanobacteriota</taxon>
        <taxon>Stenosarchaea group</taxon>
        <taxon>Halobacteria</taxon>
        <taxon>Halobacteriales</taxon>
        <taxon>Natronomonadaceae</taxon>
        <taxon>Salinirubellus</taxon>
    </lineage>
</organism>
<dbReference type="KEGG" id="ssai:N0B31_14075"/>